<organism evidence="2 3">
    <name type="scientific">Anthostomella pinea</name>
    <dbReference type="NCBI Taxonomy" id="933095"/>
    <lineage>
        <taxon>Eukaryota</taxon>
        <taxon>Fungi</taxon>
        <taxon>Dikarya</taxon>
        <taxon>Ascomycota</taxon>
        <taxon>Pezizomycotina</taxon>
        <taxon>Sordariomycetes</taxon>
        <taxon>Xylariomycetidae</taxon>
        <taxon>Xylariales</taxon>
        <taxon>Xylariaceae</taxon>
        <taxon>Anthostomella</taxon>
    </lineage>
</organism>
<dbReference type="EMBL" id="CAUWAG010000004">
    <property type="protein sequence ID" value="CAJ2502970.1"/>
    <property type="molecule type" value="Genomic_DNA"/>
</dbReference>
<name>A0AAI8VDM6_9PEZI</name>
<dbReference type="InterPro" id="IPR000719">
    <property type="entry name" value="Prot_kinase_dom"/>
</dbReference>
<dbReference type="GO" id="GO:0005524">
    <property type="term" value="F:ATP binding"/>
    <property type="evidence" value="ECO:0007669"/>
    <property type="project" value="InterPro"/>
</dbReference>
<comment type="caution">
    <text evidence="2">The sequence shown here is derived from an EMBL/GenBank/DDBJ whole genome shotgun (WGS) entry which is preliminary data.</text>
</comment>
<dbReference type="InterPro" id="IPR011009">
    <property type="entry name" value="Kinase-like_dom_sf"/>
</dbReference>
<evidence type="ECO:0000313" key="2">
    <source>
        <dbReference type="EMBL" id="CAJ2502970.1"/>
    </source>
</evidence>
<gene>
    <name evidence="2" type="ORF">KHLLAP_LOCUS3438</name>
</gene>
<dbReference type="InterPro" id="IPR051678">
    <property type="entry name" value="AGP_Transferase"/>
</dbReference>
<feature type="domain" description="Protein kinase" evidence="1">
    <location>
        <begin position="1"/>
        <end position="234"/>
    </location>
</feature>
<dbReference type="Gene3D" id="3.90.1200.10">
    <property type="match status" value="1"/>
</dbReference>
<dbReference type="InterPro" id="IPR002575">
    <property type="entry name" value="Aminoglycoside_PTrfase"/>
</dbReference>
<dbReference type="Gene3D" id="3.30.200.20">
    <property type="entry name" value="Phosphorylase Kinase, domain 1"/>
    <property type="match status" value="1"/>
</dbReference>
<dbReference type="Pfam" id="PF01636">
    <property type="entry name" value="APH"/>
    <property type="match status" value="1"/>
</dbReference>
<sequence length="234" mass="27229">MAQNTEEGCFAVTFERKYYHRGDAFVKRSLRPREFRTGYRGLHVPRLRNESLRNEAASLRFIRQHTKIPVPTLYCDFEDDDAYYLIMEYIQGVSMSDLSEDQKSIVREELQNHLATLRTLKSNQLGGPTGIVIPPHRILRLVDAERAEKNTWCLQPSIHEEYVFCHNDLSQHNIIVDPTTLKINAIIDWEYAGFYPSRFEYPFYHRAGPSSAINDEVDDSIDLLQFLRSKADKG</sequence>
<dbReference type="AlphaFoldDB" id="A0AAI8VDM6"/>
<dbReference type="Proteomes" id="UP001295740">
    <property type="component" value="Unassembled WGS sequence"/>
</dbReference>
<evidence type="ECO:0000313" key="3">
    <source>
        <dbReference type="Proteomes" id="UP001295740"/>
    </source>
</evidence>
<reference evidence="2" key="1">
    <citation type="submission" date="2023-10" db="EMBL/GenBank/DDBJ databases">
        <authorList>
            <person name="Hackl T."/>
        </authorList>
    </citation>
    <scope>NUCLEOTIDE SEQUENCE</scope>
</reference>
<accession>A0AAI8VDM6</accession>
<dbReference type="PROSITE" id="PS50011">
    <property type="entry name" value="PROTEIN_KINASE_DOM"/>
    <property type="match status" value="1"/>
</dbReference>
<dbReference type="PANTHER" id="PTHR21310:SF15">
    <property type="entry name" value="AMINOGLYCOSIDE PHOSPHOTRANSFERASE DOMAIN-CONTAINING PROTEIN"/>
    <property type="match status" value="1"/>
</dbReference>
<dbReference type="GO" id="GO:0004672">
    <property type="term" value="F:protein kinase activity"/>
    <property type="evidence" value="ECO:0007669"/>
    <property type="project" value="InterPro"/>
</dbReference>
<keyword evidence="3" id="KW-1185">Reference proteome</keyword>
<proteinExistence type="predicted"/>
<dbReference type="SUPFAM" id="SSF56112">
    <property type="entry name" value="Protein kinase-like (PK-like)"/>
    <property type="match status" value="1"/>
</dbReference>
<dbReference type="CDD" id="cd05120">
    <property type="entry name" value="APH_ChoK_like"/>
    <property type="match status" value="1"/>
</dbReference>
<dbReference type="PANTHER" id="PTHR21310">
    <property type="entry name" value="AMINOGLYCOSIDE PHOSPHOTRANSFERASE-RELATED-RELATED"/>
    <property type="match status" value="1"/>
</dbReference>
<evidence type="ECO:0000259" key="1">
    <source>
        <dbReference type="PROSITE" id="PS50011"/>
    </source>
</evidence>
<protein>
    <submittedName>
        <fullName evidence="2">Uu.00g103640.m01.CDS01</fullName>
    </submittedName>
</protein>